<feature type="transmembrane region" description="Helical" evidence="6">
    <location>
        <begin position="382"/>
        <end position="401"/>
    </location>
</feature>
<evidence type="ECO:0000259" key="7">
    <source>
        <dbReference type="PROSITE" id="PS50850"/>
    </source>
</evidence>
<comment type="subcellular location">
    <subcellularLocation>
        <location evidence="1">Membrane</location>
        <topology evidence="1">Multi-pass membrane protein</topology>
    </subcellularLocation>
</comment>
<evidence type="ECO:0000313" key="9">
    <source>
        <dbReference type="Proteomes" id="UP000053328"/>
    </source>
</evidence>
<feature type="transmembrane region" description="Helical" evidence="6">
    <location>
        <begin position="276"/>
        <end position="295"/>
    </location>
</feature>
<evidence type="ECO:0000256" key="5">
    <source>
        <dbReference type="SAM" id="MobiDB-lite"/>
    </source>
</evidence>
<reference evidence="8 9" key="1">
    <citation type="submission" date="2015-01" db="EMBL/GenBank/DDBJ databases">
        <title>The Genome Sequence of Exophiala spinifera CBS89968.</title>
        <authorList>
            <consortium name="The Broad Institute Genomics Platform"/>
            <person name="Cuomo C."/>
            <person name="de Hoog S."/>
            <person name="Gorbushina A."/>
            <person name="Stielow B."/>
            <person name="Teixiera M."/>
            <person name="Abouelleil A."/>
            <person name="Chapman S.B."/>
            <person name="Priest M."/>
            <person name="Young S.K."/>
            <person name="Wortman J."/>
            <person name="Nusbaum C."/>
            <person name="Birren B."/>
        </authorList>
    </citation>
    <scope>NUCLEOTIDE SEQUENCE [LARGE SCALE GENOMIC DNA]</scope>
    <source>
        <strain evidence="8 9">CBS 89968</strain>
    </source>
</reference>
<protein>
    <recommendedName>
        <fullName evidence="7">Major facilitator superfamily (MFS) profile domain-containing protein</fullName>
    </recommendedName>
</protein>
<dbReference type="InterPro" id="IPR036259">
    <property type="entry name" value="MFS_trans_sf"/>
</dbReference>
<name>A0A0D1ZZ55_9EURO</name>
<dbReference type="GeneID" id="27332220"/>
<feature type="transmembrane region" description="Helical" evidence="6">
    <location>
        <begin position="46"/>
        <end position="75"/>
    </location>
</feature>
<dbReference type="SUPFAM" id="SSF103473">
    <property type="entry name" value="MFS general substrate transporter"/>
    <property type="match status" value="1"/>
</dbReference>
<feature type="region of interest" description="Disordered" evidence="5">
    <location>
        <begin position="1"/>
        <end position="21"/>
    </location>
</feature>
<dbReference type="VEuPathDB" id="FungiDB:PV08_05137"/>
<feature type="transmembrane region" description="Helical" evidence="6">
    <location>
        <begin position="356"/>
        <end position="375"/>
    </location>
</feature>
<accession>A0A0D1ZZ55</accession>
<organism evidence="8 9">
    <name type="scientific">Exophiala spinifera</name>
    <dbReference type="NCBI Taxonomy" id="91928"/>
    <lineage>
        <taxon>Eukaryota</taxon>
        <taxon>Fungi</taxon>
        <taxon>Dikarya</taxon>
        <taxon>Ascomycota</taxon>
        <taxon>Pezizomycotina</taxon>
        <taxon>Eurotiomycetes</taxon>
        <taxon>Chaetothyriomycetidae</taxon>
        <taxon>Chaetothyriales</taxon>
        <taxon>Herpotrichiellaceae</taxon>
        <taxon>Exophiala</taxon>
    </lineage>
</organism>
<sequence>MNSTQEPNTTEQQKSAAKSGTTAADERLFELADAGEMDVLLGWRTWLVVFISAFLTLFMQIFTTVAAPSVIAFIVQDIGDQAMSAWVLQTPLLIQAVLNPIIGRLSDVLDRKMLVTLTPIVAFAGSVMSARAHDMNLLIAGGVLYGVTLATIGVVGTIPAEILPLKYRTLASGIGFVGGASGGLVAGLAAGAFCRTPGGWRNMFWVQAALQLLVSASFFIFYSPPKVDREIPRMRITEIIWACDPVGSCLYIGGATCCLMALNWASGLYSWSNPHVVAPLTIGIVCLLLCGVYEWKGRADGLLAHVFFERGLNFPLALFITMVEGWIYYSAVNTIMNQMTFYLGWETDSLIIGVRQLVYSGPTIIASIVIIWYSTRYKDLKWPLVICFTLFLATAGAFAAMKRDWNYVSLGISAIAGVGQAGPLILLIAVVQYAAPHAFLSTATGLAFSIRAIGGAFGSAVLYTIVFGHVKSHYGTAVAKASIAAGLSPEEVPILLCVMAGGNGPPTEALLARVLSQALPSATLPIIRASRTAGQVVYARGFQLAWASTVPMIVVSLVCCALLQGVERLMTDKVESPLEKTQRDLEVKITTSAEAEH</sequence>
<keyword evidence="3 6" id="KW-1133">Transmembrane helix</keyword>
<dbReference type="OrthoDB" id="2587356at2759"/>
<dbReference type="HOGENOM" id="CLU_000960_25_1_1"/>
<feature type="transmembrane region" description="Helical" evidence="6">
    <location>
        <begin position="81"/>
        <end position="102"/>
    </location>
</feature>
<evidence type="ECO:0000256" key="4">
    <source>
        <dbReference type="ARBA" id="ARBA00023136"/>
    </source>
</evidence>
<keyword evidence="2 6" id="KW-0812">Transmembrane</keyword>
<feature type="transmembrane region" description="Helical" evidence="6">
    <location>
        <begin position="204"/>
        <end position="222"/>
    </location>
</feature>
<feature type="transmembrane region" description="Helical" evidence="6">
    <location>
        <begin position="138"/>
        <end position="158"/>
    </location>
</feature>
<evidence type="ECO:0000256" key="6">
    <source>
        <dbReference type="SAM" id="Phobius"/>
    </source>
</evidence>
<dbReference type="Pfam" id="PF07690">
    <property type="entry name" value="MFS_1"/>
    <property type="match status" value="1"/>
</dbReference>
<feature type="transmembrane region" description="Helical" evidence="6">
    <location>
        <begin position="114"/>
        <end position="132"/>
    </location>
</feature>
<dbReference type="PANTHER" id="PTHR23501">
    <property type="entry name" value="MAJOR FACILITATOR SUPERFAMILY"/>
    <property type="match status" value="1"/>
</dbReference>
<proteinExistence type="predicted"/>
<keyword evidence="9" id="KW-1185">Reference proteome</keyword>
<dbReference type="PROSITE" id="PS50850">
    <property type="entry name" value="MFS"/>
    <property type="match status" value="1"/>
</dbReference>
<evidence type="ECO:0000256" key="1">
    <source>
        <dbReference type="ARBA" id="ARBA00004141"/>
    </source>
</evidence>
<feature type="transmembrane region" description="Helical" evidence="6">
    <location>
        <begin position="544"/>
        <end position="563"/>
    </location>
</feature>
<dbReference type="RefSeq" id="XP_016238158.1">
    <property type="nucleotide sequence ID" value="XM_016379481.1"/>
</dbReference>
<dbReference type="Proteomes" id="UP000053328">
    <property type="component" value="Unassembled WGS sequence"/>
</dbReference>
<dbReference type="AlphaFoldDB" id="A0A0D1ZZ55"/>
<dbReference type="GO" id="GO:0022857">
    <property type="term" value="F:transmembrane transporter activity"/>
    <property type="evidence" value="ECO:0007669"/>
    <property type="project" value="InterPro"/>
</dbReference>
<feature type="transmembrane region" description="Helical" evidence="6">
    <location>
        <begin position="242"/>
        <end position="264"/>
    </location>
</feature>
<dbReference type="InterPro" id="IPR011701">
    <property type="entry name" value="MFS"/>
</dbReference>
<feature type="transmembrane region" description="Helical" evidence="6">
    <location>
        <begin position="170"/>
        <end position="192"/>
    </location>
</feature>
<keyword evidence="4 6" id="KW-0472">Membrane</keyword>
<feature type="transmembrane region" description="Helical" evidence="6">
    <location>
        <begin position="316"/>
        <end position="336"/>
    </location>
</feature>
<evidence type="ECO:0000256" key="2">
    <source>
        <dbReference type="ARBA" id="ARBA00022692"/>
    </source>
</evidence>
<dbReference type="InterPro" id="IPR020846">
    <property type="entry name" value="MFS_dom"/>
</dbReference>
<feature type="transmembrane region" description="Helical" evidence="6">
    <location>
        <begin position="407"/>
        <end position="431"/>
    </location>
</feature>
<feature type="domain" description="Major facilitator superfamily (MFS) profile" evidence="7">
    <location>
        <begin position="49"/>
        <end position="493"/>
    </location>
</feature>
<dbReference type="GO" id="GO:0005886">
    <property type="term" value="C:plasma membrane"/>
    <property type="evidence" value="ECO:0007669"/>
    <property type="project" value="TreeGrafter"/>
</dbReference>
<feature type="transmembrane region" description="Helical" evidence="6">
    <location>
        <begin position="443"/>
        <end position="466"/>
    </location>
</feature>
<gene>
    <name evidence="8" type="ORF">PV08_05137</name>
</gene>
<evidence type="ECO:0000313" key="8">
    <source>
        <dbReference type="EMBL" id="KIW17942.1"/>
    </source>
</evidence>
<dbReference type="Gene3D" id="1.20.1250.20">
    <property type="entry name" value="MFS general substrate transporter like domains"/>
    <property type="match status" value="1"/>
</dbReference>
<evidence type="ECO:0000256" key="3">
    <source>
        <dbReference type="ARBA" id="ARBA00022989"/>
    </source>
</evidence>
<dbReference type="PANTHER" id="PTHR23501:SF195">
    <property type="entry name" value="PEP5"/>
    <property type="match status" value="1"/>
</dbReference>
<dbReference type="EMBL" id="KN847494">
    <property type="protein sequence ID" value="KIW17942.1"/>
    <property type="molecule type" value="Genomic_DNA"/>
</dbReference>